<keyword evidence="2" id="KW-1185">Reference proteome</keyword>
<dbReference type="EMBL" id="NEWD01000006">
    <property type="protein sequence ID" value="OXN01044.1"/>
    <property type="molecule type" value="Genomic_DNA"/>
</dbReference>
<evidence type="ECO:0000313" key="2">
    <source>
        <dbReference type="Proteomes" id="UP000215433"/>
    </source>
</evidence>
<reference evidence="1 2" key="1">
    <citation type="submission" date="2017-05" db="EMBL/GenBank/DDBJ databases">
        <title>Bifidobacterium vansinderenii sp. nov.</title>
        <authorList>
            <person name="Lugli G.A."/>
            <person name="Duranti S."/>
            <person name="Mangifesta M."/>
        </authorList>
    </citation>
    <scope>NUCLEOTIDE SEQUENCE [LARGE SCALE GENOMIC DNA]</scope>
    <source>
        <strain evidence="1 2">Tam10B</strain>
    </source>
</reference>
<dbReference type="OrthoDB" id="4774008at2"/>
<dbReference type="Proteomes" id="UP000215433">
    <property type="component" value="Unassembled WGS sequence"/>
</dbReference>
<protein>
    <submittedName>
        <fullName evidence="1">Uncharacterized protein</fullName>
    </submittedName>
</protein>
<gene>
    <name evidence="1" type="ORF">Tam10B_0621</name>
</gene>
<organism evidence="1 2">
    <name type="scientific">Bifidobacterium vansinderenii</name>
    <dbReference type="NCBI Taxonomy" id="1984871"/>
    <lineage>
        <taxon>Bacteria</taxon>
        <taxon>Bacillati</taxon>
        <taxon>Actinomycetota</taxon>
        <taxon>Actinomycetes</taxon>
        <taxon>Bifidobacteriales</taxon>
        <taxon>Bifidobacteriaceae</taxon>
        <taxon>Bifidobacterium</taxon>
    </lineage>
</organism>
<sequence length="175" mass="19331">MNSQSTWQKKLYRLESDIARLMRKLNDARTAESKKIAKETDRKIGAINPLEINVNAPLVDGDNFGNVAVGQNIQQSQVTTSSSNDLSALRDVLKDILDRLDALELTDEDRQDLRETVTESISELESDTPDAGKLRTPLRLIKRILTPIGSSMVAGTAAGAGILARQWIEQLAQFL</sequence>
<name>A0A229VZJ2_9BIFI</name>
<dbReference type="AlphaFoldDB" id="A0A229VZJ2"/>
<comment type="caution">
    <text evidence="1">The sequence shown here is derived from an EMBL/GenBank/DDBJ whole genome shotgun (WGS) entry which is preliminary data.</text>
</comment>
<accession>A0A229VZJ2</accession>
<evidence type="ECO:0000313" key="1">
    <source>
        <dbReference type="EMBL" id="OXN01044.1"/>
    </source>
</evidence>
<proteinExistence type="predicted"/>